<dbReference type="Gene3D" id="1.10.150.130">
    <property type="match status" value="1"/>
</dbReference>
<keyword evidence="2" id="KW-0238">DNA-binding</keyword>
<dbReference type="InterPro" id="IPR002104">
    <property type="entry name" value="Integrase_catalytic"/>
</dbReference>
<dbReference type="Pfam" id="PF00589">
    <property type="entry name" value="Phage_integrase"/>
    <property type="match status" value="1"/>
</dbReference>
<feature type="domain" description="Tyr recombinase" evidence="4">
    <location>
        <begin position="154"/>
        <end position="327"/>
    </location>
</feature>
<dbReference type="Gene3D" id="1.10.443.10">
    <property type="entry name" value="Intergrase catalytic core"/>
    <property type="match status" value="1"/>
</dbReference>
<dbReference type="InterPro" id="IPR011010">
    <property type="entry name" value="DNA_brk_join_enz"/>
</dbReference>
<name>A0ABT4LKR2_9PROT</name>
<evidence type="ECO:0000313" key="6">
    <source>
        <dbReference type="Proteomes" id="UP001069802"/>
    </source>
</evidence>
<keyword evidence="3" id="KW-0233">DNA recombination</keyword>
<dbReference type="SUPFAM" id="SSF56349">
    <property type="entry name" value="DNA breaking-rejoining enzymes"/>
    <property type="match status" value="1"/>
</dbReference>
<dbReference type="InterPro" id="IPR013762">
    <property type="entry name" value="Integrase-like_cat_sf"/>
</dbReference>
<gene>
    <name evidence="5" type="ORF">O4H49_12840</name>
</gene>
<accession>A0ABT4LKR2</accession>
<proteinExistence type="predicted"/>
<organism evidence="5 6">
    <name type="scientific">Kiloniella laminariae</name>
    <dbReference type="NCBI Taxonomy" id="454162"/>
    <lineage>
        <taxon>Bacteria</taxon>
        <taxon>Pseudomonadati</taxon>
        <taxon>Pseudomonadota</taxon>
        <taxon>Alphaproteobacteria</taxon>
        <taxon>Rhodospirillales</taxon>
        <taxon>Kiloniellaceae</taxon>
        <taxon>Kiloniella</taxon>
    </lineage>
</organism>
<dbReference type="RefSeq" id="WP_269423832.1">
    <property type="nucleotide sequence ID" value="NZ_JAPWGY010000004.1"/>
</dbReference>
<dbReference type="PANTHER" id="PTHR30349:SF94">
    <property type="entry name" value="INTEGRASE_RECOMBINASE HI_1414-RELATED"/>
    <property type="match status" value="1"/>
</dbReference>
<evidence type="ECO:0000256" key="1">
    <source>
        <dbReference type="ARBA" id="ARBA00022908"/>
    </source>
</evidence>
<evidence type="ECO:0000256" key="3">
    <source>
        <dbReference type="ARBA" id="ARBA00023172"/>
    </source>
</evidence>
<dbReference type="Proteomes" id="UP001069802">
    <property type="component" value="Unassembled WGS sequence"/>
</dbReference>
<evidence type="ECO:0000259" key="4">
    <source>
        <dbReference type="PROSITE" id="PS51898"/>
    </source>
</evidence>
<reference evidence="5" key="1">
    <citation type="submission" date="2022-12" db="EMBL/GenBank/DDBJ databases">
        <title>Bacterial isolates from different developmental stages of Nematostella vectensis.</title>
        <authorList>
            <person name="Fraune S."/>
        </authorList>
    </citation>
    <scope>NUCLEOTIDE SEQUENCE</scope>
    <source>
        <strain evidence="5">G21630-S1</strain>
    </source>
</reference>
<dbReference type="PANTHER" id="PTHR30349">
    <property type="entry name" value="PHAGE INTEGRASE-RELATED"/>
    <property type="match status" value="1"/>
</dbReference>
<protein>
    <submittedName>
        <fullName evidence="5">Site-specific integrase</fullName>
    </submittedName>
</protein>
<dbReference type="CDD" id="cd00796">
    <property type="entry name" value="INT_Rci_Hp1_C"/>
    <property type="match status" value="1"/>
</dbReference>
<dbReference type="PROSITE" id="PS51898">
    <property type="entry name" value="TYR_RECOMBINASE"/>
    <property type="match status" value="1"/>
</dbReference>
<dbReference type="InterPro" id="IPR010998">
    <property type="entry name" value="Integrase_recombinase_N"/>
</dbReference>
<evidence type="ECO:0000313" key="5">
    <source>
        <dbReference type="EMBL" id="MCZ4281669.1"/>
    </source>
</evidence>
<dbReference type="EMBL" id="JAPWGY010000004">
    <property type="protein sequence ID" value="MCZ4281669.1"/>
    <property type="molecule type" value="Genomic_DNA"/>
</dbReference>
<comment type="caution">
    <text evidence="5">The sequence shown here is derived from an EMBL/GenBank/DDBJ whole genome shotgun (WGS) entry which is preliminary data.</text>
</comment>
<sequence length="327" mass="37605">MATFKKREKKWVAEVRIKGRYASKTFLTKLEAQAWAVEKEQDFGRQTGLVQGKTASDAFDRYAKEISPTKKGARWEDIRLQKLKRSGLADISLLQLSTEDINDWIKESAKTLSAGSIHREFHLIGSVMEAARKRWKWIEKNPCRDAELPKEPPPRDRRLSDQEIAIILRALDYKEGEKPKTSRQRLAIAFLLAIETAMRQGEIWGLTWDNVFLEGRYVHLPDTKNGTKRDVPLSTAAVELLTLFLPTEDNKVFKGSQVAAATMFRRIINEKCKIFDLKFHDTRHEALTRLARKIDVLDLARMVGHKDPRSLMIYYNPTASEIAQRLG</sequence>
<keyword evidence="1" id="KW-0229">DNA integration</keyword>
<evidence type="ECO:0000256" key="2">
    <source>
        <dbReference type="ARBA" id="ARBA00023125"/>
    </source>
</evidence>
<dbReference type="InterPro" id="IPR050090">
    <property type="entry name" value="Tyrosine_recombinase_XerCD"/>
</dbReference>
<keyword evidence="6" id="KW-1185">Reference proteome</keyword>